<reference evidence="2 3" key="1">
    <citation type="submission" date="2021-03" db="EMBL/GenBank/DDBJ databases">
        <authorList>
            <person name="So Y."/>
        </authorList>
    </citation>
    <scope>NUCLEOTIDE SEQUENCE [LARGE SCALE GENOMIC DNA]</scope>
    <source>
        <strain evidence="2 3">PWR1</strain>
    </source>
</reference>
<gene>
    <name evidence="2" type="primary">narJ</name>
    <name evidence="2" type="ORF">J5Y09_10155</name>
</gene>
<dbReference type="Gene3D" id="1.10.3480.10">
    <property type="entry name" value="TorD-like"/>
    <property type="match status" value="1"/>
</dbReference>
<protein>
    <submittedName>
        <fullName evidence="2">Nitrate reductase molybdenum cofactor assembly chaperone</fullName>
    </submittedName>
</protein>
<dbReference type="Proteomes" id="UP000680815">
    <property type="component" value="Unassembled WGS sequence"/>
</dbReference>
<evidence type="ECO:0000313" key="3">
    <source>
        <dbReference type="Proteomes" id="UP000680815"/>
    </source>
</evidence>
<dbReference type="Pfam" id="PF02613">
    <property type="entry name" value="Nitrate_red_del"/>
    <property type="match status" value="1"/>
</dbReference>
<proteinExistence type="predicted"/>
<sequence length="236" mass="25945">MNKRLAILSRLLRYPDEALRADLPDIAAAIPGAGFRPDLVARLLRLPRRLAQGDGLDREEAYVRLFDRGRGTSLHLFEHVHGDTRNRGPAMIELAQVYEQAGYALDARELPDFLPLFLEFCAVAPEGTARNLLEQCAPILDALHARLLGRGSAEARLYAVILAATLAEIGAKPAQAPTQEQERTDAEEFAELDAAYESEPVVFGPESDPDKEGARAKVAAMIQRLRHFRGPSATAR</sequence>
<dbReference type="RefSeq" id="WP_209351649.1">
    <property type="nucleotide sequence ID" value="NZ_JAGIYZ010000008.1"/>
</dbReference>
<name>A0ABS4AU30_9PROT</name>
<accession>A0ABS4AU30</accession>
<comment type="caution">
    <text evidence="2">The sequence shown here is derived from an EMBL/GenBank/DDBJ whole genome shotgun (WGS) entry which is preliminary data.</text>
</comment>
<organism evidence="2 3">
    <name type="scientific">Roseomonas nitratireducens</name>
    <dbReference type="NCBI Taxonomy" id="2820810"/>
    <lineage>
        <taxon>Bacteria</taxon>
        <taxon>Pseudomonadati</taxon>
        <taxon>Pseudomonadota</taxon>
        <taxon>Alphaproteobacteria</taxon>
        <taxon>Acetobacterales</taxon>
        <taxon>Roseomonadaceae</taxon>
        <taxon>Roseomonas</taxon>
    </lineage>
</organism>
<dbReference type="PANTHER" id="PTHR43680">
    <property type="entry name" value="NITRATE REDUCTASE MOLYBDENUM COFACTOR ASSEMBLY CHAPERONE"/>
    <property type="match status" value="1"/>
</dbReference>
<dbReference type="InterPro" id="IPR003765">
    <property type="entry name" value="NO3_reductase_chaperone_NarJ"/>
</dbReference>
<evidence type="ECO:0000313" key="2">
    <source>
        <dbReference type="EMBL" id="MBP0464276.1"/>
    </source>
</evidence>
<dbReference type="InterPro" id="IPR036411">
    <property type="entry name" value="TorD-like_sf"/>
</dbReference>
<dbReference type="EMBL" id="JAGIYZ010000008">
    <property type="protein sequence ID" value="MBP0464276.1"/>
    <property type="molecule type" value="Genomic_DNA"/>
</dbReference>
<dbReference type="NCBIfam" id="TIGR00684">
    <property type="entry name" value="narJ"/>
    <property type="match status" value="1"/>
</dbReference>
<evidence type="ECO:0000256" key="1">
    <source>
        <dbReference type="ARBA" id="ARBA00023063"/>
    </source>
</evidence>
<dbReference type="PANTHER" id="PTHR43680:SF2">
    <property type="entry name" value="NITRATE REDUCTASE MOLYBDENUM COFACTOR ASSEMBLY CHAPERONE NARJ"/>
    <property type="match status" value="1"/>
</dbReference>
<keyword evidence="1" id="KW-0534">Nitrate assimilation</keyword>
<dbReference type="InterPro" id="IPR020945">
    <property type="entry name" value="DMSO/NO3_reduct_chaperone"/>
</dbReference>
<dbReference type="SUPFAM" id="SSF89155">
    <property type="entry name" value="TorD-like"/>
    <property type="match status" value="1"/>
</dbReference>
<keyword evidence="3" id="KW-1185">Reference proteome</keyword>